<keyword evidence="4 5" id="KW-0472">Membrane</keyword>
<sequence length="142" mass="16811">MPNKFQRGMLSLAVTLCEMLGCLSILLNLFIIGTLIKHRKRVLKNVFYLMVFHCAVVDLIRGCCLIVWGLPHIIINNRSTIHDRLLVLKINQFTIIILRSCNLLTIFNLLVFTCNEFIVIRYPFQYRRHFRRRAVFICLFLR</sequence>
<feature type="transmembrane region" description="Helical" evidence="5">
    <location>
        <begin position="95"/>
        <end position="124"/>
    </location>
</feature>
<feature type="transmembrane region" description="Helical" evidence="5">
    <location>
        <begin position="47"/>
        <end position="75"/>
    </location>
</feature>
<gene>
    <name evidence="7" type="ORF">GPUH_LOCUS8499</name>
</gene>
<evidence type="ECO:0000259" key="6">
    <source>
        <dbReference type="PROSITE" id="PS50262"/>
    </source>
</evidence>
<proteinExistence type="predicted"/>
<evidence type="ECO:0000256" key="5">
    <source>
        <dbReference type="SAM" id="Phobius"/>
    </source>
</evidence>
<evidence type="ECO:0000313" key="8">
    <source>
        <dbReference type="Proteomes" id="UP000271098"/>
    </source>
</evidence>
<evidence type="ECO:0000256" key="1">
    <source>
        <dbReference type="ARBA" id="ARBA00004370"/>
    </source>
</evidence>
<name>A0A183DIF8_9BILA</name>
<dbReference type="PROSITE" id="PS50262">
    <property type="entry name" value="G_PROTEIN_RECEP_F1_2"/>
    <property type="match status" value="1"/>
</dbReference>
<dbReference type="AlphaFoldDB" id="A0A183DIF8"/>
<dbReference type="Gene3D" id="1.20.1070.10">
    <property type="entry name" value="Rhodopsin 7-helix transmembrane proteins"/>
    <property type="match status" value="1"/>
</dbReference>
<evidence type="ECO:0000256" key="3">
    <source>
        <dbReference type="ARBA" id="ARBA00022989"/>
    </source>
</evidence>
<evidence type="ECO:0000256" key="4">
    <source>
        <dbReference type="ARBA" id="ARBA00023136"/>
    </source>
</evidence>
<organism evidence="9">
    <name type="scientific">Gongylonema pulchrum</name>
    <dbReference type="NCBI Taxonomy" id="637853"/>
    <lineage>
        <taxon>Eukaryota</taxon>
        <taxon>Metazoa</taxon>
        <taxon>Ecdysozoa</taxon>
        <taxon>Nematoda</taxon>
        <taxon>Chromadorea</taxon>
        <taxon>Rhabditida</taxon>
        <taxon>Spirurina</taxon>
        <taxon>Spiruromorpha</taxon>
        <taxon>Spiruroidea</taxon>
        <taxon>Gongylonematidae</taxon>
        <taxon>Gongylonema</taxon>
    </lineage>
</organism>
<dbReference type="SUPFAM" id="SSF81321">
    <property type="entry name" value="Family A G protein-coupled receptor-like"/>
    <property type="match status" value="1"/>
</dbReference>
<reference evidence="7 8" key="2">
    <citation type="submission" date="2018-11" db="EMBL/GenBank/DDBJ databases">
        <authorList>
            <consortium name="Pathogen Informatics"/>
        </authorList>
    </citation>
    <scope>NUCLEOTIDE SEQUENCE [LARGE SCALE GENOMIC DNA]</scope>
</reference>
<keyword evidence="3 5" id="KW-1133">Transmembrane helix</keyword>
<dbReference type="OrthoDB" id="5839342at2759"/>
<evidence type="ECO:0000313" key="9">
    <source>
        <dbReference type="WBParaSite" id="GPUH_0000850901-mRNA-1"/>
    </source>
</evidence>
<feature type="transmembrane region" description="Helical" evidence="5">
    <location>
        <begin position="12"/>
        <end position="35"/>
    </location>
</feature>
<evidence type="ECO:0000256" key="2">
    <source>
        <dbReference type="ARBA" id="ARBA00022692"/>
    </source>
</evidence>
<keyword evidence="2 5" id="KW-0812">Transmembrane</keyword>
<protein>
    <submittedName>
        <fullName evidence="9">G_PROTEIN_RECEP_F1_2 domain-containing protein</fullName>
    </submittedName>
</protein>
<dbReference type="InterPro" id="IPR017452">
    <property type="entry name" value="GPCR_Rhodpsn_7TM"/>
</dbReference>
<feature type="domain" description="G-protein coupled receptors family 1 profile" evidence="6">
    <location>
        <begin position="27"/>
        <end position="142"/>
    </location>
</feature>
<keyword evidence="8" id="KW-1185">Reference proteome</keyword>
<reference evidence="9" key="1">
    <citation type="submission" date="2016-06" db="UniProtKB">
        <authorList>
            <consortium name="WormBaseParasite"/>
        </authorList>
    </citation>
    <scope>IDENTIFICATION</scope>
</reference>
<accession>A0A183DIF8</accession>
<evidence type="ECO:0000313" key="7">
    <source>
        <dbReference type="EMBL" id="VDK63081.1"/>
    </source>
</evidence>
<dbReference type="Proteomes" id="UP000271098">
    <property type="component" value="Unassembled WGS sequence"/>
</dbReference>
<dbReference type="GO" id="GO:0016020">
    <property type="term" value="C:membrane"/>
    <property type="evidence" value="ECO:0007669"/>
    <property type="project" value="UniProtKB-SubCell"/>
</dbReference>
<dbReference type="EMBL" id="UYRT01024968">
    <property type="protein sequence ID" value="VDK63081.1"/>
    <property type="molecule type" value="Genomic_DNA"/>
</dbReference>
<dbReference type="WBParaSite" id="GPUH_0000850901-mRNA-1">
    <property type="protein sequence ID" value="GPUH_0000850901-mRNA-1"/>
    <property type="gene ID" value="GPUH_0000850901"/>
</dbReference>
<comment type="subcellular location">
    <subcellularLocation>
        <location evidence="1">Membrane</location>
    </subcellularLocation>
</comment>